<proteinExistence type="predicted"/>
<evidence type="ECO:0000256" key="1">
    <source>
        <dbReference type="SAM" id="MobiDB-lite"/>
    </source>
</evidence>
<feature type="region of interest" description="Disordered" evidence="1">
    <location>
        <begin position="344"/>
        <end position="552"/>
    </location>
</feature>
<organism evidence="3 4">
    <name type="scientific">Coemansia thaxteri</name>
    <dbReference type="NCBI Taxonomy" id="2663907"/>
    <lineage>
        <taxon>Eukaryota</taxon>
        <taxon>Fungi</taxon>
        <taxon>Fungi incertae sedis</taxon>
        <taxon>Zoopagomycota</taxon>
        <taxon>Kickxellomycotina</taxon>
        <taxon>Kickxellomycetes</taxon>
        <taxon>Kickxellales</taxon>
        <taxon>Kickxellaceae</taxon>
        <taxon>Coemansia</taxon>
    </lineage>
</organism>
<comment type="caution">
    <text evidence="3">The sequence shown here is derived from an EMBL/GenBank/DDBJ whole genome shotgun (WGS) entry which is preliminary data.</text>
</comment>
<feature type="compositionally biased region" description="Basic residues" evidence="1">
    <location>
        <begin position="514"/>
        <end position="524"/>
    </location>
</feature>
<protein>
    <recommendedName>
        <fullName evidence="2">BOD1/SHG1 domain-containing protein</fullName>
    </recommendedName>
</protein>
<feature type="compositionally biased region" description="Basic and acidic residues" evidence="1">
    <location>
        <begin position="542"/>
        <end position="552"/>
    </location>
</feature>
<dbReference type="EMBL" id="JANBQF010000011">
    <property type="protein sequence ID" value="KAJ2008122.1"/>
    <property type="molecule type" value="Genomic_DNA"/>
</dbReference>
<feature type="domain" description="BOD1/SHG1" evidence="2">
    <location>
        <begin position="9"/>
        <end position="94"/>
    </location>
</feature>
<reference evidence="3" key="1">
    <citation type="submission" date="2022-07" db="EMBL/GenBank/DDBJ databases">
        <title>Phylogenomic reconstructions and comparative analyses of Kickxellomycotina fungi.</title>
        <authorList>
            <person name="Reynolds N.K."/>
            <person name="Stajich J.E."/>
            <person name="Barry K."/>
            <person name="Grigoriev I.V."/>
            <person name="Crous P."/>
            <person name="Smith M.E."/>
        </authorList>
    </citation>
    <scope>NUCLEOTIDE SEQUENCE</scope>
    <source>
        <strain evidence="3">IMI 214461</strain>
    </source>
</reference>
<gene>
    <name evidence="3" type="ORF">H4R26_000397</name>
</gene>
<evidence type="ECO:0000313" key="3">
    <source>
        <dbReference type="EMBL" id="KAJ2008122.1"/>
    </source>
</evidence>
<dbReference type="OrthoDB" id="5579731at2759"/>
<feature type="compositionally biased region" description="Polar residues" evidence="1">
    <location>
        <begin position="369"/>
        <end position="388"/>
    </location>
</feature>
<evidence type="ECO:0000259" key="2">
    <source>
        <dbReference type="Pfam" id="PF05205"/>
    </source>
</evidence>
<dbReference type="InterPro" id="IPR055264">
    <property type="entry name" value="BOD1/SHG1_dom"/>
</dbReference>
<dbReference type="Proteomes" id="UP001150907">
    <property type="component" value="Unassembled WGS sequence"/>
</dbReference>
<feature type="compositionally biased region" description="Polar residues" evidence="1">
    <location>
        <begin position="450"/>
        <end position="462"/>
    </location>
</feature>
<accession>A0A9W8BMT3</accession>
<sequence>MAQVSAEQILLKIKQNGTYDAMRQEMLTSFMASERCQDFEGKVTEVLERVFQDDDTMSVAELTRYLERRVLSNLERHGVLEQLEKDARNFWVQRERRAEAKQNITRAIDDVKAAAERGSVTEAAALLDIDPPRAQSHGNGSDSRSHHHYRRGDAVAAFVSLDDVLCERKARYVCLAVEVMACDAERSMYTVWDSEALGDAQDTWVVYWDQIMSIKRPYECTYHEGDQVYALYRDDGATDTAVSTEFFPGRVERVGPMSLAIRYDGGGGLAHVYYDEVFAAGRVGFLRQLSRERRDCQAADAMTELGGRMVPSFTGFWPEEAAPELGKHSRRVRYRQLPPVLVSRAPPSEVGVQPDESQQRIENGERRNSIGSSRHCSDMDTGSSSASIPCTPEMPSAPPNGAALPPAAPVDTASSRQAAGSEEDGEIEAEEGECVDDAPPVGRERAVGSLDSQRPSGSSLSRTPHAVKSRWDQRSPVRRDDPYRRVEATEDSLSRYADRDRHSYHRQRSPEFRRPRRSRSRSRSGSRDRATFSNRRSPARHGYREDRYHSRR</sequence>
<feature type="compositionally biased region" description="Basic and acidic residues" evidence="1">
    <location>
        <begin position="469"/>
        <end position="501"/>
    </location>
</feature>
<feature type="compositionally biased region" description="Basic and acidic residues" evidence="1">
    <location>
        <begin position="357"/>
        <end position="368"/>
    </location>
</feature>
<name>A0A9W8BMT3_9FUNG</name>
<keyword evidence="4" id="KW-1185">Reference proteome</keyword>
<evidence type="ECO:0000313" key="4">
    <source>
        <dbReference type="Proteomes" id="UP001150907"/>
    </source>
</evidence>
<feature type="compositionally biased region" description="Acidic residues" evidence="1">
    <location>
        <begin position="421"/>
        <end position="436"/>
    </location>
</feature>
<dbReference type="Pfam" id="PF05205">
    <property type="entry name" value="COMPASS-Shg1"/>
    <property type="match status" value="1"/>
</dbReference>
<dbReference type="AlphaFoldDB" id="A0A9W8BMT3"/>